<feature type="domain" description="Peptidase M56" evidence="4">
    <location>
        <begin position="17"/>
        <end position="294"/>
    </location>
</feature>
<feature type="transmembrane region" description="Helical" evidence="2">
    <location>
        <begin position="6"/>
        <end position="25"/>
    </location>
</feature>
<dbReference type="SUPFAM" id="SSF56601">
    <property type="entry name" value="beta-lactamase/transpeptidase-like"/>
    <property type="match status" value="1"/>
</dbReference>
<feature type="transmembrane region" description="Helical" evidence="2">
    <location>
        <begin position="98"/>
        <end position="119"/>
    </location>
</feature>
<accession>A0A923NPX3</accession>
<evidence type="ECO:0000256" key="1">
    <source>
        <dbReference type="ARBA" id="ARBA00011075"/>
    </source>
</evidence>
<gene>
    <name evidence="5" type="primary">blaR1</name>
    <name evidence="5" type="ORF">H9L42_11985</name>
</gene>
<dbReference type="InterPro" id="IPR012338">
    <property type="entry name" value="Beta-lactam/transpept-like"/>
</dbReference>
<dbReference type="AlphaFoldDB" id="A0A923NPX3"/>
<sequence>MTDFVFYGFLYSGFLICLILSIFLVKKLFSQRLTIRFHYYIWLALPVSAIALFFPDSGTYGQAHIAQTASSAGSASGSPLWGSAAGTLQDFAVNSRSGFGETLCIVLSAIWLAGILIMLTRLGIALRHTAGLCRRAASLKAEQQTFAVCESAADLLNLRQPYPVAISAEIQSPATVRVLRPQVLLPVSCVHGQEKDLRYILLHEFTHCKYRDPLFNLLMQLFLCLNWMNPAVWYVVRQMEADREACCDHLVLEALCGRERIEYGHVLLSWAGRDKAVAAVGMGSGRTMLHRRILRIASYKPDSSLRQKGSALLLLAAMLLTFVLAPSVHGLSGSRFQPSEDLNISYENLESYFDGQEGSFVLYSQNQDHYTIYNKSASTARVSPNSTYKIYSALAALEAGVIESSNSSRQWDGTKYAFPQWNRRQTLRSAMQNSVNWYFQGLDQQMGQDALQDFYHKIGYGNENLNGGISSYWMESSLKISPLEQTMLLTDFYENQWHLKESSVSAVKDALLISQNKGVRLSGKTGTGMKDGREMSGWFIGYVESSQGLFVFALNLQGESGASGSRAAQIALRILEDRQIL</sequence>
<dbReference type="PANTHER" id="PTHR34978:SF3">
    <property type="entry name" value="SLR0241 PROTEIN"/>
    <property type="match status" value="1"/>
</dbReference>
<keyword evidence="2" id="KW-0812">Transmembrane</keyword>
<feature type="transmembrane region" description="Helical" evidence="2">
    <location>
        <begin position="311"/>
        <end position="331"/>
    </location>
</feature>
<dbReference type="Pfam" id="PF00905">
    <property type="entry name" value="Transpeptidase"/>
    <property type="match status" value="1"/>
</dbReference>
<reference evidence="5" key="1">
    <citation type="submission" date="2020-08" db="EMBL/GenBank/DDBJ databases">
        <title>Genome public.</title>
        <authorList>
            <person name="Liu C."/>
            <person name="Sun Q."/>
        </authorList>
    </citation>
    <scope>NUCLEOTIDE SEQUENCE</scope>
    <source>
        <strain evidence="5">BX12</strain>
    </source>
</reference>
<dbReference type="NCBIfam" id="NF000326">
    <property type="entry name" value="blaR1_generic"/>
    <property type="match status" value="1"/>
</dbReference>
<dbReference type="InterPro" id="IPR008756">
    <property type="entry name" value="Peptidase_M56"/>
</dbReference>
<comment type="similarity">
    <text evidence="1">Belongs to the peptidase M56 family.</text>
</comment>
<dbReference type="Gene3D" id="3.40.710.10">
    <property type="entry name" value="DD-peptidase/beta-lactamase superfamily"/>
    <property type="match status" value="1"/>
</dbReference>
<dbReference type="EMBL" id="JACRYT010000014">
    <property type="protein sequence ID" value="MBC6680540.1"/>
    <property type="molecule type" value="Genomic_DNA"/>
</dbReference>
<proteinExistence type="inferred from homology"/>
<dbReference type="Pfam" id="PF05569">
    <property type="entry name" value="Peptidase_M56"/>
    <property type="match status" value="1"/>
</dbReference>
<evidence type="ECO:0000313" key="6">
    <source>
        <dbReference type="Proteomes" id="UP000602647"/>
    </source>
</evidence>
<evidence type="ECO:0000256" key="2">
    <source>
        <dbReference type="SAM" id="Phobius"/>
    </source>
</evidence>
<keyword evidence="2" id="KW-0472">Membrane</keyword>
<organism evidence="5 6">
    <name type="scientific">Zhenpiania hominis</name>
    <dbReference type="NCBI Taxonomy" id="2763644"/>
    <lineage>
        <taxon>Bacteria</taxon>
        <taxon>Bacillati</taxon>
        <taxon>Bacillota</taxon>
        <taxon>Clostridia</taxon>
        <taxon>Peptostreptococcales</taxon>
        <taxon>Anaerovoracaceae</taxon>
        <taxon>Zhenpiania</taxon>
    </lineage>
</organism>
<dbReference type="PANTHER" id="PTHR34978">
    <property type="entry name" value="POSSIBLE SENSOR-TRANSDUCER PROTEIN BLAR"/>
    <property type="match status" value="1"/>
</dbReference>
<dbReference type="InterPro" id="IPR052173">
    <property type="entry name" value="Beta-lactam_resp_regulator"/>
</dbReference>
<evidence type="ECO:0000313" key="5">
    <source>
        <dbReference type="EMBL" id="MBC6680540.1"/>
    </source>
</evidence>
<dbReference type="RefSeq" id="WP_187303640.1">
    <property type="nucleotide sequence ID" value="NZ_JACRYT010000014.1"/>
</dbReference>
<protein>
    <submittedName>
        <fullName evidence="5">BlaR1 family beta-lactam sensor/signal transducer</fullName>
    </submittedName>
</protein>
<dbReference type="Proteomes" id="UP000602647">
    <property type="component" value="Unassembled WGS sequence"/>
</dbReference>
<keyword evidence="2" id="KW-1133">Transmembrane helix</keyword>
<comment type="caution">
    <text evidence="5">The sequence shown here is derived from an EMBL/GenBank/DDBJ whole genome shotgun (WGS) entry which is preliminary data.</text>
</comment>
<dbReference type="InterPro" id="IPR001460">
    <property type="entry name" value="PCN-bd_Tpept"/>
</dbReference>
<feature type="domain" description="Penicillin-binding protein transpeptidase" evidence="3">
    <location>
        <begin position="364"/>
        <end position="576"/>
    </location>
</feature>
<dbReference type="GO" id="GO:0008658">
    <property type="term" value="F:penicillin binding"/>
    <property type="evidence" value="ECO:0007669"/>
    <property type="project" value="InterPro"/>
</dbReference>
<dbReference type="CDD" id="cd07341">
    <property type="entry name" value="M56_BlaR1_MecR1_like"/>
    <property type="match status" value="1"/>
</dbReference>
<feature type="transmembrane region" description="Helical" evidence="2">
    <location>
        <begin position="37"/>
        <end position="54"/>
    </location>
</feature>
<evidence type="ECO:0000259" key="3">
    <source>
        <dbReference type="Pfam" id="PF00905"/>
    </source>
</evidence>
<keyword evidence="6" id="KW-1185">Reference proteome</keyword>
<evidence type="ECO:0000259" key="4">
    <source>
        <dbReference type="Pfam" id="PF05569"/>
    </source>
</evidence>
<name>A0A923NPX3_9FIRM</name>